<reference evidence="3" key="1">
    <citation type="journal article" date="2021" name="PeerJ">
        <title>Extensive microbial diversity within the chicken gut microbiome revealed by metagenomics and culture.</title>
        <authorList>
            <person name="Gilroy R."/>
            <person name="Ravi A."/>
            <person name="Getino M."/>
            <person name="Pursley I."/>
            <person name="Horton D.L."/>
            <person name="Alikhan N.F."/>
            <person name="Baker D."/>
            <person name="Gharbi K."/>
            <person name="Hall N."/>
            <person name="Watson M."/>
            <person name="Adriaenssens E.M."/>
            <person name="Foster-Nyarko E."/>
            <person name="Jarju S."/>
            <person name="Secka A."/>
            <person name="Antonio M."/>
            <person name="Oren A."/>
            <person name="Chaudhuri R.R."/>
            <person name="La Ragione R."/>
            <person name="Hildebrand F."/>
            <person name="Pallen M.J."/>
        </authorList>
    </citation>
    <scope>NUCLEOTIDE SEQUENCE</scope>
    <source>
        <strain evidence="3">ChiHecec2B26-12326</strain>
    </source>
</reference>
<name>A0A9D1XS29_9BACT</name>
<sequence>MEELLRRYIHGEVSDEERIRVARWLDEDSSHMREFIALRKLYDISLWQSGKEETSERKEISGGRVRRMAFEVLKIAAVLVVGFWVSTLIADWRPEATALTQAIHVPAGQRAELTLADGTDVWLNSGSTLRFPDRFAADSREVVLEGEGYFFVSRDEERPFTVRTARHAIRVLGTEFNVKAYPGSPLFEAALIRGSVEINPLGTTNTLRLEPDEIASDAGNGMVVSRIPDYNYFKWTEGLLCFEDESIQSLMDKLELYYDVTIDVRNSSLSRYRYTGKFRIKDGVEHVLRVLQLKHRFNYMKDDDKNLIIIK</sequence>
<protein>
    <submittedName>
        <fullName evidence="3">DUF4974 domain-containing protein</fullName>
    </submittedName>
</protein>
<dbReference type="Pfam" id="PF16344">
    <property type="entry name" value="FecR_C"/>
    <property type="match status" value="1"/>
</dbReference>
<proteinExistence type="predicted"/>
<evidence type="ECO:0000259" key="2">
    <source>
        <dbReference type="Pfam" id="PF16344"/>
    </source>
</evidence>
<feature type="domain" description="FecR protein" evidence="1">
    <location>
        <begin position="103"/>
        <end position="196"/>
    </location>
</feature>
<dbReference type="InterPro" id="IPR006860">
    <property type="entry name" value="FecR"/>
</dbReference>
<dbReference type="PANTHER" id="PTHR30273">
    <property type="entry name" value="PERIPLASMIC SIGNAL SENSOR AND SIGMA FACTOR ACTIVATOR FECR-RELATED"/>
    <property type="match status" value="1"/>
</dbReference>
<evidence type="ECO:0000259" key="1">
    <source>
        <dbReference type="Pfam" id="PF04773"/>
    </source>
</evidence>
<dbReference type="PIRSF" id="PIRSF018266">
    <property type="entry name" value="FecR"/>
    <property type="match status" value="1"/>
</dbReference>
<gene>
    <name evidence="3" type="ORF">H9848_00100</name>
</gene>
<reference evidence="3" key="2">
    <citation type="submission" date="2021-04" db="EMBL/GenBank/DDBJ databases">
        <authorList>
            <person name="Gilroy R."/>
        </authorList>
    </citation>
    <scope>NUCLEOTIDE SEQUENCE</scope>
    <source>
        <strain evidence="3">ChiHecec2B26-12326</strain>
    </source>
</reference>
<dbReference type="Pfam" id="PF04773">
    <property type="entry name" value="FecR"/>
    <property type="match status" value="1"/>
</dbReference>
<dbReference type="EMBL" id="DXEN01000001">
    <property type="protein sequence ID" value="HIX85009.1"/>
    <property type="molecule type" value="Genomic_DNA"/>
</dbReference>
<comment type="caution">
    <text evidence="3">The sequence shown here is derived from an EMBL/GenBank/DDBJ whole genome shotgun (WGS) entry which is preliminary data.</text>
</comment>
<dbReference type="PANTHER" id="PTHR30273:SF2">
    <property type="entry name" value="PROTEIN FECR"/>
    <property type="match status" value="1"/>
</dbReference>
<evidence type="ECO:0000313" key="3">
    <source>
        <dbReference type="EMBL" id="HIX85009.1"/>
    </source>
</evidence>
<organism evidence="3 4">
    <name type="scientific">Candidatus Parabacteroides intestinigallinarum</name>
    <dbReference type="NCBI Taxonomy" id="2838722"/>
    <lineage>
        <taxon>Bacteria</taxon>
        <taxon>Pseudomonadati</taxon>
        <taxon>Bacteroidota</taxon>
        <taxon>Bacteroidia</taxon>
        <taxon>Bacteroidales</taxon>
        <taxon>Tannerellaceae</taxon>
        <taxon>Parabacteroides</taxon>
    </lineage>
</organism>
<dbReference type="GO" id="GO:0016989">
    <property type="term" value="F:sigma factor antagonist activity"/>
    <property type="evidence" value="ECO:0007669"/>
    <property type="project" value="TreeGrafter"/>
</dbReference>
<dbReference type="InterPro" id="IPR032508">
    <property type="entry name" value="FecR_C"/>
</dbReference>
<dbReference type="Gene3D" id="3.55.50.30">
    <property type="match status" value="1"/>
</dbReference>
<accession>A0A9D1XS29</accession>
<dbReference type="Proteomes" id="UP000823847">
    <property type="component" value="Unassembled WGS sequence"/>
</dbReference>
<dbReference type="FunFam" id="2.60.120.1440:FF:000001">
    <property type="entry name" value="Putative anti-sigma factor"/>
    <property type="match status" value="1"/>
</dbReference>
<dbReference type="Gene3D" id="2.60.120.1440">
    <property type="match status" value="1"/>
</dbReference>
<feature type="domain" description="Protein FecR C-terminal" evidence="2">
    <location>
        <begin position="240"/>
        <end position="309"/>
    </location>
</feature>
<dbReference type="AlphaFoldDB" id="A0A9D1XS29"/>
<evidence type="ECO:0000313" key="4">
    <source>
        <dbReference type="Proteomes" id="UP000823847"/>
    </source>
</evidence>
<dbReference type="InterPro" id="IPR012373">
    <property type="entry name" value="Ferrdict_sens_TM"/>
</dbReference>